<evidence type="ECO:0000256" key="2">
    <source>
        <dbReference type="SAM" id="SignalP"/>
    </source>
</evidence>
<feature type="compositionally biased region" description="Basic residues" evidence="1">
    <location>
        <begin position="271"/>
        <end position="283"/>
    </location>
</feature>
<dbReference type="STRING" id="745531.A0A0C3PLR0"/>
<feature type="region of interest" description="Disordered" evidence="1">
    <location>
        <begin position="271"/>
        <end position="290"/>
    </location>
</feature>
<evidence type="ECO:0000313" key="3">
    <source>
        <dbReference type="EMBL" id="KIP07448.1"/>
    </source>
</evidence>
<feature type="signal peptide" evidence="2">
    <location>
        <begin position="1"/>
        <end position="29"/>
    </location>
</feature>
<sequence>MVVLSPNFTVLASLSALAVVSMLPTGAEAIALPSTPQRSSHSRRPNAATTEGRNGGNSYTPDVKGKDADSSSSPIPALSLPGLPKRGTFGVEHSPTIDKRWDPTNPLFELGDLWLGSGASPKTRRDGDSDVVVSGTNDHVHVSHHYHGGKVVVSGDDEHVHLHRRSPTPDPHHHNHGSHDTMVVSGDDDHVNVHMKRSPRSRHHHDDKIVVSGDHDHVDAHMRRSPHEHHGHYDKIVVSGDHDHVNVHTRRSPHEHHDKVVVSGNHDHVDVHHKRSPHSHHHHDSVIVSGDDDHVNVHHKRAATRYRHYRPHLRRSPDGAVTQDDSGVSIPLLDKDRTVLVPALQRRDPGLLGDDVVMTDHDTILNVKRQVMSAFAEPEGVPGTIDIMSNVAGSSVGQRIASLTLSSTMGNDVLGNADPFVLNASGTNQTQIYMVVLPDDDDSSDPGSPSNSTGPASTTPPSNSTSSANSTSPGNSTSTNAPSASFAPSAISSMDVDPASNTTAPSNSTTPSNSTSSSTSTPPQYKKVALKIPLFDAESATMRAFCATFDPQPSAPSPLTVESCANGPLDDKHKSQVFAFDPSTGAIQPMWYEGGEGDGYTGDDGDDQDDTGDNTDTPPVDDSPTPANVTSTAAVDSTVARIASLSDKLMDNDSTIRPPTPNVAANAHAFAAGQYVSAQNVTLMFAPLTPELSSHAASEERMAGSSSSPSSTSTTGSASATVTNASPDPVSTTITFSSASATSMTSPTDTSSSMSTAGISTASVAFAPASATSTSSSASATDSSTAPSGSSPATDSLTATSSASATSTTDSTTSSATSSDASASLSVHSLGVEVFDPNATPSSSDVSTATATDGSSAASSTVTSSVQAAGAPTMTPYSTAPYEWMFKQSS</sequence>
<feature type="region of interest" description="Disordered" evidence="1">
    <location>
        <begin position="773"/>
        <end position="821"/>
    </location>
</feature>
<accession>A0A0C3PLR0</accession>
<feature type="region of interest" description="Disordered" evidence="1">
    <location>
        <begin position="836"/>
        <end position="878"/>
    </location>
</feature>
<evidence type="ECO:0000256" key="1">
    <source>
        <dbReference type="SAM" id="MobiDB-lite"/>
    </source>
</evidence>
<feature type="compositionally biased region" description="Polar residues" evidence="1">
    <location>
        <begin position="47"/>
        <end position="60"/>
    </location>
</feature>
<proteinExistence type="predicted"/>
<dbReference type="OrthoDB" id="3362371at2759"/>
<feature type="region of interest" description="Disordered" evidence="1">
    <location>
        <begin position="31"/>
        <end position="102"/>
    </location>
</feature>
<name>A0A0C3PLR0_PHLG1</name>
<protein>
    <submittedName>
        <fullName evidence="3">Uncharacterized protein</fullName>
    </submittedName>
</protein>
<feature type="chain" id="PRO_5002168029" evidence="2">
    <location>
        <begin position="30"/>
        <end position="890"/>
    </location>
</feature>
<evidence type="ECO:0000313" key="4">
    <source>
        <dbReference type="Proteomes" id="UP000053257"/>
    </source>
</evidence>
<dbReference type="AlphaFoldDB" id="A0A0C3PLR0"/>
<feature type="compositionally biased region" description="Low complexity" evidence="1">
    <location>
        <begin position="703"/>
        <end position="730"/>
    </location>
</feature>
<feature type="region of interest" description="Disordered" evidence="1">
    <location>
        <begin position="586"/>
        <end position="631"/>
    </location>
</feature>
<keyword evidence="4" id="KW-1185">Reference proteome</keyword>
<dbReference type="Proteomes" id="UP000053257">
    <property type="component" value="Unassembled WGS sequence"/>
</dbReference>
<dbReference type="HOGENOM" id="CLU_347862_0_0_1"/>
<feature type="compositionally biased region" description="Low complexity" evidence="1">
    <location>
        <begin position="70"/>
        <end position="84"/>
    </location>
</feature>
<organism evidence="3 4">
    <name type="scientific">Phlebiopsis gigantea (strain 11061_1 CR5-6)</name>
    <name type="common">White-rot fungus</name>
    <name type="synonym">Peniophora gigantea</name>
    <dbReference type="NCBI Taxonomy" id="745531"/>
    <lineage>
        <taxon>Eukaryota</taxon>
        <taxon>Fungi</taxon>
        <taxon>Dikarya</taxon>
        <taxon>Basidiomycota</taxon>
        <taxon>Agaricomycotina</taxon>
        <taxon>Agaricomycetes</taxon>
        <taxon>Polyporales</taxon>
        <taxon>Phanerochaetaceae</taxon>
        <taxon>Phlebiopsis</taxon>
    </lineage>
</organism>
<gene>
    <name evidence="3" type="ORF">PHLGIDRAFT_127644</name>
</gene>
<dbReference type="EMBL" id="KN840497">
    <property type="protein sequence ID" value="KIP07448.1"/>
    <property type="molecule type" value="Genomic_DNA"/>
</dbReference>
<feature type="compositionally biased region" description="Low complexity" evidence="1">
    <location>
        <begin position="839"/>
        <end position="871"/>
    </location>
</feature>
<reference evidence="3 4" key="1">
    <citation type="journal article" date="2014" name="PLoS Genet.">
        <title>Analysis of the Phlebiopsis gigantea genome, transcriptome and secretome provides insight into its pioneer colonization strategies of wood.</title>
        <authorList>
            <person name="Hori C."/>
            <person name="Ishida T."/>
            <person name="Igarashi K."/>
            <person name="Samejima M."/>
            <person name="Suzuki H."/>
            <person name="Master E."/>
            <person name="Ferreira P."/>
            <person name="Ruiz-Duenas F.J."/>
            <person name="Held B."/>
            <person name="Canessa P."/>
            <person name="Larrondo L.F."/>
            <person name="Schmoll M."/>
            <person name="Druzhinina I.S."/>
            <person name="Kubicek C.P."/>
            <person name="Gaskell J.A."/>
            <person name="Kersten P."/>
            <person name="St John F."/>
            <person name="Glasner J."/>
            <person name="Sabat G."/>
            <person name="Splinter BonDurant S."/>
            <person name="Syed K."/>
            <person name="Yadav J."/>
            <person name="Mgbeahuruike A.C."/>
            <person name="Kovalchuk A."/>
            <person name="Asiegbu F.O."/>
            <person name="Lackner G."/>
            <person name="Hoffmeister D."/>
            <person name="Rencoret J."/>
            <person name="Gutierrez A."/>
            <person name="Sun H."/>
            <person name="Lindquist E."/>
            <person name="Barry K."/>
            <person name="Riley R."/>
            <person name="Grigoriev I.V."/>
            <person name="Henrissat B."/>
            <person name="Kues U."/>
            <person name="Berka R.M."/>
            <person name="Martinez A.T."/>
            <person name="Covert S.F."/>
            <person name="Blanchette R.A."/>
            <person name="Cullen D."/>
        </authorList>
    </citation>
    <scope>NUCLEOTIDE SEQUENCE [LARGE SCALE GENOMIC DNA]</scope>
    <source>
        <strain evidence="3 4">11061_1 CR5-6</strain>
    </source>
</reference>
<keyword evidence="2" id="KW-0732">Signal</keyword>
<feature type="compositionally biased region" description="Low complexity" evidence="1">
    <location>
        <begin position="445"/>
        <end position="523"/>
    </location>
</feature>
<feature type="compositionally biased region" description="Low complexity" evidence="1">
    <location>
        <begin position="614"/>
        <end position="626"/>
    </location>
</feature>
<feature type="compositionally biased region" description="Acidic residues" evidence="1">
    <location>
        <begin position="601"/>
        <end position="613"/>
    </location>
</feature>
<feature type="region of interest" description="Disordered" evidence="1">
    <location>
        <begin position="437"/>
        <end position="524"/>
    </location>
</feature>
<feature type="region of interest" description="Disordered" evidence="1">
    <location>
        <begin position="695"/>
        <end position="730"/>
    </location>
</feature>